<dbReference type="PIRSF" id="PIRSF004911">
    <property type="entry name" value="DUF160"/>
    <property type="match status" value="1"/>
</dbReference>
<dbReference type="EMBL" id="CP019791">
    <property type="protein sequence ID" value="AQT70328.1"/>
    <property type="molecule type" value="Genomic_DNA"/>
</dbReference>
<dbReference type="InterPro" id="IPR058240">
    <property type="entry name" value="rSAM_sf"/>
</dbReference>
<dbReference type="Gene3D" id="3.20.20.70">
    <property type="entry name" value="Aldolase class I"/>
    <property type="match status" value="1"/>
</dbReference>
<evidence type="ECO:0000313" key="13">
    <source>
        <dbReference type="Proteomes" id="UP000189674"/>
    </source>
</evidence>
<sequence length="380" mass="43714">MDRKVKYYNDLSRIPQLSDAEKADLQAVADKFVFRTNSYYLSLIDWDDPADPIRRMIIPQNSELEQWGDLDPSNEAAYKIMPGLEHKYDSTALILVSEACDSICRYCFRKRVFMDASDDRIDNVDEMLDYIRTHTEISNVLLTGGDPLTLSTEKLEMIIAELRKIEHIRIIRIGSKLPVFNPYRIIDDPSLAKMVEKYSLPDRKIYVMTHFMHPNELTETAVKGLNILQNAGAIVNNQCPVLRGVNDNPAVLAELWRELSFAGVIPYYAFQCRPALGNRDFTVPIEEAYDIVEQAKARVSGLAKRVRFAMSHSTGKIEIAAKTRDYILFKYHRAQDNTDSSRILVCKRNPNACWLDDYEEVVESFRPADKCWSLKPEETR</sequence>
<evidence type="ECO:0000256" key="6">
    <source>
        <dbReference type="ARBA" id="ARBA00022723"/>
    </source>
</evidence>
<dbReference type="RefSeq" id="WP_146663922.1">
    <property type="nucleotide sequence ID" value="NZ_CP019791.1"/>
</dbReference>
<dbReference type="SFLD" id="SFLDG01070">
    <property type="entry name" value="PLP-dependent"/>
    <property type="match status" value="1"/>
</dbReference>
<feature type="binding site" evidence="10">
    <location>
        <position position="104"/>
    </location>
    <ligand>
        <name>[4Fe-4S] cluster</name>
        <dbReference type="ChEBI" id="CHEBI:49883"/>
        <note>4Fe-4S-S-AdoMet</note>
    </ligand>
</feature>
<dbReference type="Proteomes" id="UP000189674">
    <property type="component" value="Chromosome"/>
</dbReference>
<evidence type="ECO:0000256" key="9">
    <source>
        <dbReference type="ARBA" id="ARBA00023014"/>
    </source>
</evidence>
<evidence type="ECO:0000256" key="8">
    <source>
        <dbReference type="ARBA" id="ARBA00023004"/>
    </source>
</evidence>
<reference evidence="13" key="1">
    <citation type="submission" date="2017-02" db="EMBL/GenBank/DDBJ databases">
        <title>Comparative genomics and description of representatives of a novel lineage of planctomycetes thriving in anoxic sediments.</title>
        <authorList>
            <person name="Spring S."/>
            <person name="Bunk B."/>
            <person name="Sproer C."/>
        </authorList>
    </citation>
    <scope>NUCLEOTIDE SEQUENCE [LARGE SCALE GENOMIC DNA]</scope>
    <source>
        <strain evidence="13">ST-NAGAB-D1</strain>
    </source>
</reference>
<keyword evidence="13" id="KW-1185">Reference proteome</keyword>
<dbReference type="NCBIfam" id="TIGR00238">
    <property type="entry name" value="KamA family radical SAM protein"/>
    <property type="match status" value="1"/>
</dbReference>
<dbReference type="GO" id="GO:0050066">
    <property type="term" value="F:L-lysine 2,3-aminomutase activity"/>
    <property type="evidence" value="ECO:0007669"/>
    <property type="project" value="UniProtKB-EC"/>
</dbReference>
<keyword evidence="6 10" id="KW-0479">Metal-binding</keyword>
<dbReference type="InterPro" id="IPR007197">
    <property type="entry name" value="rSAM"/>
</dbReference>
<dbReference type="SFLD" id="SFLDS00029">
    <property type="entry name" value="Radical_SAM"/>
    <property type="match status" value="1"/>
</dbReference>
<protein>
    <submittedName>
        <fullName evidence="12">L-lysine 2,3-aminomutase</fullName>
        <ecNumber evidence="12">5.4.3.2</ecNumber>
    </submittedName>
</protein>
<dbReference type="InterPro" id="IPR003739">
    <property type="entry name" value="Lys_aminomutase/Glu_NH3_mut"/>
</dbReference>
<keyword evidence="4 10" id="KW-0004">4Fe-4S</keyword>
<dbReference type="PANTHER" id="PTHR30538:SF0">
    <property type="entry name" value="L-LYSINE 2,3-AMINOMUTASE AQ_1632-RELATED"/>
    <property type="match status" value="1"/>
</dbReference>
<dbReference type="PANTHER" id="PTHR30538">
    <property type="entry name" value="LYSINE 2,3-AMINOMUTASE-RELATED"/>
    <property type="match status" value="1"/>
</dbReference>
<dbReference type="PROSITE" id="PS51918">
    <property type="entry name" value="RADICAL_SAM"/>
    <property type="match status" value="1"/>
</dbReference>
<dbReference type="AlphaFoldDB" id="A0A1U9NRJ5"/>
<comment type="cofactor">
    <cofactor evidence="2">
        <name>[4Fe-4S] cluster</name>
        <dbReference type="ChEBI" id="CHEBI:49883"/>
    </cofactor>
</comment>
<feature type="domain" description="Radical SAM core" evidence="11">
    <location>
        <begin position="86"/>
        <end position="309"/>
    </location>
</feature>
<dbReference type="GO" id="GO:0046872">
    <property type="term" value="F:metal ion binding"/>
    <property type="evidence" value="ECO:0007669"/>
    <property type="project" value="UniProtKB-KW"/>
</dbReference>
<dbReference type="EC" id="5.4.3.2" evidence="12"/>
<evidence type="ECO:0000256" key="10">
    <source>
        <dbReference type="PIRSR" id="PIRSR004911-1"/>
    </source>
</evidence>
<comment type="similarity">
    <text evidence="3">Belongs to the radical SAM superfamily. KamA family.</text>
</comment>
<evidence type="ECO:0000259" key="11">
    <source>
        <dbReference type="PROSITE" id="PS51918"/>
    </source>
</evidence>
<keyword evidence="7" id="KW-0663">Pyridoxal phosphate</keyword>
<dbReference type="KEGG" id="alus:STSP2_03534"/>
<evidence type="ECO:0000313" key="12">
    <source>
        <dbReference type="EMBL" id="AQT70328.1"/>
    </source>
</evidence>
<evidence type="ECO:0000256" key="1">
    <source>
        <dbReference type="ARBA" id="ARBA00001933"/>
    </source>
</evidence>
<feature type="binding site" evidence="10">
    <location>
        <position position="107"/>
    </location>
    <ligand>
        <name>[4Fe-4S] cluster</name>
        <dbReference type="ChEBI" id="CHEBI:49883"/>
        <note>4Fe-4S-S-AdoMet</note>
    </ligand>
</feature>
<dbReference type="SUPFAM" id="SSF102114">
    <property type="entry name" value="Radical SAM enzymes"/>
    <property type="match status" value="1"/>
</dbReference>
<dbReference type="InterPro" id="IPR013785">
    <property type="entry name" value="Aldolase_TIM"/>
</dbReference>
<evidence type="ECO:0000256" key="5">
    <source>
        <dbReference type="ARBA" id="ARBA00022691"/>
    </source>
</evidence>
<dbReference type="Pfam" id="PF04055">
    <property type="entry name" value="Radical_SAM"/>
    <property type="match status" value="1"/>
</dbReference>
<gene>
    <name evidence="12" type="primary">kamA_2</name>
    <name evidence="12" type="ORF">STSP2_03534</name>
</gene>
<evidence type="ECO:0000256" key="3">
    <source>
        <dbReference type="ARBA" id="ARBA00008703"/>
    </source>
</evidence>
<dbReference type="OrthoDB" id="9768064at2"/>
<keyword evidence="5" id="KW-0949">S-adenosyl-L-methionine</keyword>
<dbReference type="GO" id="GO:0051539">
    <property type="term" value="F:4 iron, 4 sulfur cluster binding"/>
    <property type="evidence" value="ECO:0007669"/>
    <property type="project" value="UniProtKB-KW"/>
</dbReference>
<dbReference type="STRING" id="1936003.STSP2_03534"/>
<keyword evidence="9 10" id="KW-0411">Iron-sulfur</keyword>
<evidence type="ECO:0000256" key="4">
    <source>
        <dbReference type="ARBA" id="ARBA00022485"/>
    </source>
</evidence>
<evidence type="ECO:0000256" key="7">
    <source>
        <dbReference type="ARBA" id="ARBA00022898"/>
    </source>
</evidence>
<evidence type="ECO:0000256" key="2">
    <source>
        <dbReference type="ARBA" id="ARBA00001966"/>
    </source>
</evidence>
<keyword evidence="8" id="KW-0408">Iron</keyword>
<name>A0A1U9NRJ5_9BACT</name>
<dbReference type="CDD" id="cd01335">
    <property type="entry name" value="Radical_SAM"/>
    <property type="match status" value="1"/>
</dbReference>
<comment type="cofactor">
    <cofactor evidence="1">
        <name>pyridoxal 5'-phosphate</name>
        <dbReference type="ChEBI" id="CHEBI:597326"/>
    </cofactor>
</comment>
<accession>A0A1U9NRJ5</accession>
<proteinExistence type="inferred from homology"/>
<keyword evidence="12" id="KW-0413">Isomerase</keyword>
<feature type="binding site" evidence="10">
    <location>
        <position position="100"/>
    </location>
    <ligand>
        <name>[4Fe-4S] cluster</name>
        <dbReference type="ChEBI" id="CHEBI:49883"/>
        <note>4Fe-4S-S-AdoMet</note>
    </ligand>
</feature>
<organism evidence="12 13">
    <name type="scientific">Anaerohalosphaera lusitana</name>
    <dbReference type="NCBI Taxonomy" id="1936003"/>
    <lineage>
        <taxon>Bacteria</taxon>
        <taxon>Pseudomonadati</taxon>
        <taxon>Planctomycetota</taxon>
        <taxon>Phycisphaerae</taxon>
        <taxon>Sedimentisphaerales</taxon>
        <taxon>Anaerohalosphaeraceae</taxon>
        <taxon>Anaerohalosphaera</taxon>
    </lineage>
</organism>